<dbReference type="InterPro" id="IPR000415">
    <property type="entry name" value="Nitroreductase-like"/>
</dbReference>
<evidence type="ECO:0000313" key="2">
    <source>
        <dbReference type="Proteomes" id="UP001314635"/>
    </source>
</evidence>
<keyword evidence="2" id="KW-1185">Reference proteome</keyword>
<protein>
    <submittedName>
        <fullName evidence="1">Nitroreductase family protein</fullName>
    </submittedName>
</protein>
<evidence type="ECO:0000313" key="1">
    <source>
        <dbReference type="EMBL" id="MBR1139589.1"/>
    </source>
</evidence>
<dbReference type="InterPro" id="IPR050627">
    <property type="entry name" value="Nitroreductase/BluB"/>
</dbReference>
<proteinExistence type="predicted"/>
<dbReference type="Gene3D" id="3.40.109.10">
    <property type="entry name" value="NADH Oxidase"/>
    <property type="match status" value="1"/>
</dbReference>
<dbReference type="PROSITE" id="PS51257">
    <property type="entry name" value="PROKAR_LIPOPROTEIN"/>
    <property type="match status" value="1"/>
</dbReference>
<dbReference type="RefSeq" id="WP_172236766.1">
    <property type="nucleotide sequence ID" value="NZ_JABFDP010000011.1"/>
</dbReference>
<reference evidence="2" key="1">
    <citation type="journal article" date="2021" name="ISME J.">
        <title>Evolutionary origin and ecological implication of a unique nif island in free-living Bradyrhizobium lineages.</title>
        <authorList>
            <person name="Tao J."/>
        </authorList>
    </citation>
    <scope>NUCLEOTIDE SEQUENCE [LARGE SCALE GENOMIC DNA]</scope>
    <source>
        <strain evidence="2">SZCCT0094</strain>
    </source>
</reference>
<dbReference type="NCBIfam" id="NF047509">
    <property type="entry name" value="Rv3131_FMN_oxido"/>
    <property type="match status" value="1"/>
</dbReference>
<accession>A0ABS5GE66</accession>
<dbReference type="SUPFAM" id="SSF55469">
    <property type="entry name" value="FMN-dependent nitroreductase-like"/>
    <property type="match status" value="2"/>
</dbReference>
<sequence>MNRRQILLGAGGALAAAACGTGAWRAATGTMSSYNDYSARLRAPLSSDIADVIRYATLAANSHNTQPWRFRVSRDAIEIGPDVSRRTPAVDPDDHHLFVSLGCAAANLAIAAAAAGYQGELAIDGQTIRYDFVKGVPHEDRLLAAIVRRQSTRTAYDGRAVPSSDLSALQSAAAMPGVDLALVTDSARIAAIRDLVVAGNDTQMRDVAFMRELKRWIRFNPHSAMMTGDGLFAAASGNPSLPTALGGVAFDRLFDAAAENDKYARQIASSAGLVVFAAERADPSHWIRVGQACQRFALKATRLGLKLAFINQPVEVASLRPELARVVGTTRRPDLVLRFGYGPALPFAPRRPVSQVLSS</sequence>
<dbReference type="EMBL" id="JAFCLK010000031">
    <property type="protein sequence ID" value="MBR1139589.1"/>
    <property type="molecule type" value="Genomic_DNA"/>
</dbReference>
<organism evidence="1 2">
    <name type="scientific">Bradyrhizobium denitrificans</name>
    <dbReference type="NCBI Taxonomy" id="2734912"/>
    <lineage>
        <taxon>Bacteria</taxon>
        <taxon>Pseudomonadati</taxon>
        <taxon>Pseudomonadota</taxon>
        <taxon>Alphaproteobacteria</taxon>
        <taxon>Hyphomicrobiales</taxon>
        <taxon>Nitrobacteraceae</taxon>
        <taxon>Bradyrhizobium</taxon>
    </lineage>
</organism>
<name>A0ABS5GE66_9BRAD</name>
<dbReference type="PANTHER" id="PTHR23026">
    <property type="entry name" value="NADPH NITROREDUCTASE"/>
    <property type="match status" value="1"/>
</dbReference>
<comment type="caution">
    <text evidence="1">The sequence shown here is derived from an EMBL/GenBank/DDBJ whole genome shotgun (WGS) entry which is preliminary data.</text>
</comment>
<gene>
    <name evidence="1" type="ORF">JQ619_27910</name>
</gene>
<dbReference type="Proteomes" id="UP001314635">
    <property type="component" value="Unassembled WGS sequence"/>
</dbReference>
<dbReference type="PANTHER" id="PTHR23026:SF123">
    <property type="entry name" value="NAD(P)H NITROREDUCTASE RV3131-RELATED"/>
    <property type="match status" value="1"/>
</dbReference>